<feature type="region of interest" description="Disordered" evidence="1">
    <location>
        <begin position="1081"/>
        <end position="1149"/>
    </location>
</feature>
<feature type="transmembrane region" description="Helical" evidence="2">
    <location>
        <begin position="139"/>
        <end position="158"/>
    </location>
</feature>
<evidence type="ECO:0000256" key="1">
    <source>
        <dbReference type="SAM" id="MobiDB-lite"/>
    </source>
</evidence>
<name>A0A6M4B0Q4_9HYPO</name>
<protein>
    <submittedName>
        <fullName evidence="3">Uncharacterized protein</fullName>
    </submittedName>
</protein>
<feature type="compositionally biased region" description="Low complexity" evidence="1">
    <location>
        <begin position="1617"/>
        <end position="1629"/>
    </location>
</feature>
<feature type="transmembrane region" description="Helical" evidence="2">
    <location>
        <begin position="114"/>
        <end position="133"/>
    </location>
</feature>
<feature type="region of interest" description="Disordered" evidence="1">
    <location>
        <begin position="2314"/>
        <end position="2337"/>
    </location>
</feature>
<feature type="transmembrane region" description="Helical" evidence="2">
    <location>
        <begin position="301"/>
        <end position="323"/>
    </location>
</feature>
<feature type="region of interest" description="Disordered" evidence="1">
    <location>
        <begin position="1190"/>
        <end position="1218"/>
    </location>
</feature>
<reference evidence="3" key="2">
    <citation type="submission" date="2020-01" db="EMBL/GenBank/DDBJ databases">
        <authorList>
            <person name="Brankovics B."/>
            <person name="Van Diepeningen A.D."/>
            <person name="De Hoog G.S."/>
            <person name="Van Der Lee T.A.J."/>
            <person name="Waalwijk C."/>
        </authorList>
    </citation>
    <scope>NUCLEOTIDE SEQUENCE</scope>
    <source>
        <strain evidence="3">CBS 450.97</strain>
    </source>
</reference>
<proteinExistence type="predicted"/>
<organism evidence="3">
    <name type="scientific">Fusarium concentricum</name>
    <dbReference type="NCBI Taxonomy" id="48491"/>
    <lineage>
        <taxon>Eukaryota</taxon>
        <taxon>Fungi</taxon>
        <taxon>Dikarya</taxon>
        <taxon>Ascomycota</taxon>
        <taxon>Pezizomycotina</taxon>
        <taxon>Sordariomycetes</taxon>
        <taxon>Hypocreomycetidae</taxon>
        <taxon>Hypocreales</taxon>
        <taxon>Nectriaceae</taxon>
        <taxon>Fusarium</taxon>
        <taxon>Fusarium fujikuroi species complex</taxon>
    </lineage>
</organism>
<accession>A0A6M4B0Q4</accession>
<feature type="compositionally biased region" description="Basic and acidic residues" evidence="1">
    <location>
        <begin position="1541"/>
        <end position="1556"/>
    </location>
</feature>
<keyword evidence="2" id="KW-0812">Transmembrane</keyword>
<gene>
    <name evidence="3" type="primary">orf2518</name>
</gene>
<keyword evidence="3" id="KW-0496">Mitochondrion</keyword>
<keyword evidence="2" id="KW-1133">Transmembrane helix</keyword>
<feature type="compositionally biased region" description="Basic residues" evidence="1">
    <location>
        <begin position="2505"/>
        <end position="2518"/>
    </location>
</feature>
<evidence type="ECO:0000256" key="2">
    <source>
        <dbReference type="SAM" id="Phobius"/>
    </source>
</evidence>
<sequence length="2518" mass="284472">MMIFNNFIELIRYVFLHCVQLQPIFKKYGCIAASLWKNYLRGLVSPFFNARLYQILSIVFIYVFVQPIDWSLCIDPLRDSILNLELLPSQAKIYQVRDLNIKFSYGYSYRSLPWIKIFIFIFIIIKFSLVFIIQNYIFIISSLLSAILIKALALNFYNKHFKYYYDYMFAPTGIASPSDKWKKLVYLVRQIVNNIYKIIKHLLKIWIISVILIFTFRSMIATMLLNLENKSLSIILTLVLPLPMILYLLNFIIKYLKKEPIKDEDYYLYNDYVVERVNLYRITYITFVNYLIRNYYSTTSIVIMTIVLIVLFIALLIICKLYVHSRQTYKGAGSRQSTISGISRCRVINKNEPLALKSAFQTTAGYISAFIAITPFFQEGCNKGFMDYYINTGKTKYYDWKRITFPKPRVIKKGLTVNIMENIQDKNKKDRENMLYIQDESTQKNLIANYKPQIEKSPILNMSWKLKYNEGIQRSKEKFTVKPINYFTNPEYYGSVNLVLQGRFLIVLLIRRDSPGCVFMPTYCLPADKNDSKSFTQIRDTVNLLEHKYGIVMPRIGWEKANNRSNGLVIYTQGESIENKSLFKVWRPTLNYTEPELKTVENYYYWEEPRLRCKEFITKDFIKLKEKINAAVKVQQNYLDRLLRDDVKLSKEMQKSFMERLAHIEHIVDRYYQELVKFYILKGVKANPNFTVNYDDDKGRLGYENLKILARRETEESIIREKSINPDKKEREQTTGELLELVKAKFDRFNSNNEYMDNTLYYFKTRRDYPIHSVLFSHDKRHLTLFSIYKNGVIEGYKEKSQTLGKLSSSLKLPLVESRIQLIKNMANHSREFEDFDNFYGVSINRLTFEFFELISTNSIYFGISERDGTSQQLLDENSDCEVYSIIDIKNNSLQLPVVFNENESYKLTIPKYDYNLLDNTDEHTIRRFMDFVYHENLDGCLTYDSNEVNSIATGKWDSNEANSITRGKKDSSEVNSVAKGKRVHFSKEDIDHKKGKIPGKYYRKVRFTKEAVDYKKGKKPGKYNYEISQGAEERVGKTKEIREKDRQLALQKGLQGKKVKINNEVQVKLLVKDSVVSEEPLHKGEKNIPKSILKKSTNDYPKRRVRAMPAPQEPINSPPPQEPINSPPPQEPINSPAQHTGEKNMPKSILKKPTDHFPKYILNKSMDHPKYILDKNKSLIKKYTERYPKPNLKKSTDHYPKRKPRMMLPTEKPIPPLPKKRKAIALLPTEEPINTPNPPKRLRAIALLPPEEPSNAPTLPKGGVSAFPAPQEPINSPELAIKPPIDTSAWLVPDDEDIYGYSGDEDNTKNNNGGAVKVSAAQNNSGAAVEVSAVQEVDYAPPLVQPMQDSPGYMPYSEEAESLANNDNNMDWHSTGEALGAGQVNESEVSLISADDISRDYISRAGAPSPQFFIPEPSEDNISSMSYSPKYTEANLEQAGQILEPNLLNREEEALPAAGIDANLAREVMMNSSLGNQAVVETIDPSLLLPSQLIPIQAINPEPMEAEDSPLSSIGDEELSKLKQEISNREELSPSMEEEALGKEEGSTPSGKEDAAGDEDSSLSSIGDEELSKLEQEIFNREELVPLKEEEASVKTLDPFIPPAVVEVRDPEVIIISSDDSSSEDTSSPPAPGEVGDPEAIIISSDDSSSEASPEAYDENLRYVAEAIDRERGYKYLTVAIDRMLAVMTPIGSGIEPRLVGVDNNRCYCVEMTIDTNYRVFPWDIPEVPDLHVNHHEVTLYLPPGVDSVNLSDAAEGYPDGIENLPEGDPENPVYYFNFFELVNLEDYIDPDNLEGSNDLERSNNIERSSFSFSEPIEDKEVVNSPNISLNNYNNEESPLNSEEIVSRISSSAFQAREVNMSEDSNSGEAVHSRYSDKRGSFGPPGRADNFSSGESEVSLISADDISRDYISRDGAPSPQFFIPEPSPASIPIYSYSPMDSQEVGDTLEPNLLNREEEALPAAGIDANLAREVMMNSSLGNQAVVETIDPSLLLPSQLIPIQAINPEPMEAEDSPLSSIGDEELYKLEQEVSNREELSPSMEEEASGEVVIPKTILSPESSYSERVPSLDGMEIDGDNPSISSPNIEGGQDKSMDINDNSSHPENPEDNAQYDTRMEDIDEVNQEGLVDGYSSLDFDPCGVSTDFFGYSYDGDMIIRSTQETLNIQARYEDRVNNSQVSSPLGGDTEGGRLPIINPSYQRGESVDDRSRTEVAITGLSDRQANQEQTGQILESNLLNREEEALPAVEIDANLAREVMMNSSLGNQAVVETIDPSLLLPSQLIPIQAINPEPVEAEDSPLSSIGDEELYKLEQEVSNREELSPSMEEESEDSPLSSIGDREMSELEREFNPNPSSEVEAAVETRYPSLLLPSQLISIQPINSEPVGYLELLQSSIREREFNPNPSSEVEAVPVGDIDASGDEIASGEEYGSPEEGAPYGVVTIHIAEAVSQDVDASGDEIASGEEYGSPEEGAPWGTFTIRASGDVDTSGVVDPPEEEDAPECRRTRRGMRLRSGRLI</sequence>
<feature type="region of interest" description="Disordered" evidence="1">
    <location>
        <begin position="1617"/>
        <end position="1641"/>
    </location>
</feature>
<feature type="compositionally biased region" description="Pro residues" evidence="1">
    <location>
        <begin position="1117"/>
        <end position="1132"/>
    </location>
</feature>
<keyword evidence="2" id="KW-0472">Membrane</keyword>
<feature type="region of interest" description="Disordered" evidence="1">
    <location>
        <begin position="1527"/>
        <end position="1566"/>
    </location>
</feature>
<feature type="compositionally biased region" description="Basic and acidic residues" evidence="1">
    <location>
        <begin position="1872"/>
        <end position="1881"/>
    </location>
</feature>
<evidence type="ECO:0000313" key="3">
    <source>
        <dbReference type="EMBL" id="QJQ35023.1"/>
    </source>
</evidence>
<feature type="transmembrane region" description="Helical" evidence="2">
    <location>
        <begin position="231"/>
        <end position="253"/>
    </location>
</feature>
<feature type="transmembrane region" description="Helical" evidence="2">
    <location>
        <begin position="52"/>
        <end position="72"/>
    </location>
</feature>
<feature type="transmembrane region" description="Helical" evidence="2">
    <location>
        <begin position="205"/>
        <end position="225"/>
    </location>
</feature>
<feature type="region of interest" description="Disordered" evidence="1">
    <location>
        <begin position="2417"/>
        <end position="2436"/>
    </location>
</feature>
<feature type="region of interest" description="Disordered" evidence="1">
    <location>
        <begin position="1860"/>
        <end position="1898"/>
    </location>
</feature>
<geneLocation type="mitochondrion" evidence="3"/>
<feature type="compositionally biased region" description="Basic and acidic residues" evidence="1">
    <location>
        <begin position="1190"/>
        <end position="1200"/>
    </location>
</feature>
<feature type="region of interest" description="Disordered" evidence="1">
    <location>
        <begin position="2030"/>
        <end position="2111"/>
    </location>
</feature>
<feature type="region of interest" description="Disordered" evidence="1">
    <location>
        <begin position="2455"/>
        <end position="2518"/>
    </location>
</feature>
<dbReference type="EMBL" id="MT010911">
    <property type="protein sequence ID" value="QJQ35023.1"/>
    <property type="molecule type" value="Genomic_DNA"/>
</dbReference>
<reference evidence="3" key="1">
    <citation type="journal article" date="2020" name="Front. Microbiol.">
        <title>Detecting Introgression Between Members of the Fusarium fujikuroi and F. oxysporum Species Complexes by Comparative Mitogenomics.</title>
        <authorList>
            <person name="Brankovics B."/>
            <person name="van Diepeningen A.D."/>
            <person name="de Hoog G.S."/>
            <person name="van der Lee T.A.J."/>
            <person name="Waalwijk C."/>
        </authorList>
    </citation>
    <scope>NUCLEOTIDE SEQUENCE</scope>
    <source>
        <strain evidence="3">CBS 450.97</strain>
    </source>
</reference>